<organism evidence="3 4">
    <name type="scientific">Mesorhizobium prunaredense</name>
    <dbReference type="NCBI Taxonomy" id="1631249"/>
    <lineage>
        <taxon>Bacteria</taxon>
        <taxon>Pseudomonadati</taxon>
        <taxon>Pseudomonadota</taxon>
        <taxon>Alphaproteobacteria</taxon>
        <taxon>Hyphomicrobiales</taxon>
        <taxon>Phyllobacteriaceae</taxon>
        <taxon>Mesorhizobium</taxon>
    </lineage>
</organism>
<dbReference type="Proteomes" id="UP000188388">
    <property type="component" value="Unassembled WGS sequence"/>
</dbReference>
<feature type="transmembrane region" description="Helical" evidence="1">
    <location>
        <begin position="314"/>
        <end position="332"/>
    </location>
</feature>
<evidence type="ECO:0008006" key="5">
    <source>
        <dbReference type="Google" id="ProtNLM"/>
    </source>
</evidence>
<keyword evidence="1" id="KW-1133">Transmembrane helix</keyword>
<feature type="transmembrane region" description="Helical" evidence="1">
    <location>
        <begin position="246"/>
        <end position="267"/>
    </location>
</feature>
<accession>A0A1R3V6G8</accession>
<dbReference type="InterPro" id="IPR032809">
    <property type="entry name" value="Put_HupE_UreJ"/>
</dbReference>
<reference evidence="4" key="1">
    <citation type="submission" date="2017-01" db="EMBL/GenBank/DDBJ databases">
        <authorList>
            <person name="Brunel B."/>
        </authorList>
    </citation>
    <scope>NUCLEOTIDE SEQUENCE [LARGE SCALE GENOMIC DNA]</scope>
</reference>
<dbReference type="AlphaFoldDB" id="A0A1R3V6G8"/>
<keyword evidence="1" id="KW-0472">Membrane</keyword>
<evidence type="ECO:0000313" key="3">
    <source>
        <dbReference type="EMBL" id="SIT55461.1"/>
    </source>
</evidence>
<sequence>MSPVRFLALLLRFGRAALLLVAACVGASPALTHEMRPAFLELREENPGEFSVTFKTPMQGDFRLALSPRFSGAVENLTPVVSHATGDAMVQTWRITAIEPLPGQKVSIEGLSQTMTDALVRIEFADGGTWVERLTPSAPDVAIPATQNPWDVAATYFRHGIEHIASGIDHLLFVAALMLIVRGWRRIVETITAFTVAHSITLTLATIGWITLPSAPVEAMIALSILLVATEIVRMERGQSSLTIRWPWVVAFAFGLLHGFGFAGALVDLGLPRGDIPLALLSFNIGVEIGQLLFIAAILLAVHSIRRIITIPRRAIVASAYVIGTVAAFWSIERLDAMFL</sequence>
<gene>
    <name evidence="3" type="ORF">BQ8794_220025</name>
</gene>
<evidence type="ECO:0000256" key="1">
    <source>
        <dbReference type="SAM" id="Phobius"/>
    </source>
</evidence>
<proteinExistence type="predicted"/>
<dbReference type="STRING" id="1631249.BQ8794_220025"/>
<feature type="transmembrane region" description="Helical" evidence="1">
    <location>
        <begin position="279"/>
        <end position="302"/>
    </location>
</feature>
<keyword evidence="4" id="KW-1185">Reference proteome</keyword>
<feature type="chain" id="PRO_5012616399" description="HupE / UreJ protein" evidence="2">
    <location>
        <begin position="33"/>
        <end position="340"/>
    </location>
</feature>
<protein>
    <recommendedName>
        <fullName evidence="5">HupE / UreJ protein</fullName>
    </recommendedName>
</protein>
<feature type="signal peptide" evidence="2">
    <location>
        <begin position="1"/>
        <end position="32"/>
    </location>
</feature>
<evidence type="ECO:0000256" key="2">
    <source>
        <dbReference type="SAM" id="SignalP"/>
    </source>
</evidence>
<keyword evidence="2" id="KW-0732">Signal</keyword>
<keyword evidence="1" id="KW-0812">Transmembrane</keyword>
<evidence type="ECO:0000313" key="4">
    <source>
        <dbReference type="Proteomes" id="UP000188388"/>
    </source>
</evidence>
<dbReference type="Pfam" id="PF13795">
    <property type="entry name" value="HupE_UreJ_2"/>
    <property type="match status" value="1"/>
</dbReference>
<name>A0A1R3V6G8_9HYPH</name>
<feature type="transmembrane region" description="Helical" evidence="1">
    <location>
        <begin position="217"/>
        <end position="234"/>
    </location>
</feature>
<dbReference type="EMBL" id="FTPD01000015">
    <property type="protein sequence ID" value="SIT55461.1"/>
    <property type="molecule type" value="Genomic_DNA"/>
</dbReference>